<keyword evidence="2" id="KW-1185">Reference proteome</keyword>
<evidence type="ECO:0000313" key="1">
    <source>
        <dbReference type="EMBL" id="KAK9738849.1"/>
    </source>
</evidence>
<comment type="caution">
    <text evidence="1">The sequence shown here is derived from an EMBL/GenBank/DDBJ whole genome shotgun (WGS) entry which is preliminary data.</text>
</comment>
<dbReference type="AlphaFoldDB" id="A0AAW1LUG7"/>
<accession>A0AAW1LUG7</accession>
<evidence type="ECO:0000313" key="2">
    <source>
        <dbReference type="Proteomes" id="UP001458880"/>
    </source>
</evidence>
<proteinExistence type="predicted"/>
<protein>
    <submittedName>
        <fullName evidence="1">Uncharacterized protein</fullName>
    </submittedName>
</protein>
<organism evidence="1 2">
    <name type="scientific">Popillia japonica</name>
    <name type="common">Japanese beetle</name>
    <dbReference type="NCBI Taxonomy" id="7064"/>
    <lineage>
        <taxon>Eukaryota</taxon>
        <taxon>Metazoa</taxon>
        <taxon>Ecdysozoa</taxon>
        <taxon>Arthropoda</taxon>
        <taxon>Hexapoda</taxon>
        <taxon>Insecta</taxon>
        <taxon>Pterygota</taxon>
        <taxon>Neoptera</taxon>
        <taxon>Endopterygota</taxon>
        <taxon>Coleoptera</taxon>
        <taxon>Polyphaga</taxon>
        <taxon>Scarabaeiformia</taxon>
        <taxon>Scarabaeidae</taxon>
        <taxon>Rutelinae</taxon>
        <taxon>Popillia</taxon>
    </lineage>
</organism>
<name>A0AAW1LUG7_POPJA</name>
<dbReference type="EMBL" id="JASPKY010000081">
    <property type="protein sequence ID" value="KAK9738849.1"/>
    <property type="molecule type" value="Genomic_DNA"/>
</dbReference>
<gene>
    <name evidence="1" type="ORF">QE152_g9489</name>
</gene>
<sequence>MSTLDSYSTGGSDIHEETLCNIGAMSSKCSDKWMTAIKEEMQAFKKKNDQKGGINVEFVPSDEQLGDMFTKPLRSVLFKRMCSKIGLHN</sequence>
<dbReference type="Proteomes" id="UP001458880">
    <property type="component" value="Unassembled WGS sequence"/>
</dbReference>
<reference evidence="1 2" key="1">
    <citation type="journal article" date="2024" name="BMC Genomics">
        <title>De novo assembly and annotation of Popillia japonica's genome with initial clues to its potential as an invasive pest.</title>
        <authorList>
            <person name="Cucini C."/>
            <person name="Boschi S."/>
            <person name="Funari R."/>
            <person name="Cardaioli E."/>
            <person name="Iannotti N."/>
            <person name="Marturano G."/>
            <person name="Paoli F."/>
            <person name="Bruttini M."/>
            <person name="Carapelli A."/>
            <person name="Frati F."/>
            <person name="Nardi F."/>
        </authorList>
    </citation>
    <scope>NUCLEOTIDE SEQUENCE [LARGE SCALE GENOMIC DNA]</scope>
    <source>
        <strain evidence="1">DMR45628</strain>
    </source>
</reference>